<reference evidence="2" key="1">
    <citation type="submission" date="2017-06" db="EMBL/GenBank/DDBJ databases">
        <title>Novel phages from South African skin metaviromes.</title>
        <authorList>
            <person name="van Zyl L.J."/>
            <person name="Abrahams Y."/>
            <person name="Stander E.A."/>
            <person name="Kirby B.M."/>
            <person name="Clavaud C."/>
            <person name="Farcet C."/>
            <person name="Breton L."/>
            <person name="Trindade M.I."/>
        </authorList>
    </citation>
    <scope>NUCLEOTIDE SEQUENCE</scope>
</reference>
<evidence type="ECO:0000313" key="2">
    <source>
        <dbReference type="EMBL" id="ASN68500.1"/>
    </source>
</evidence>
<dbReference type="EMBL" id="MF417877">
    <property type="protein sequence ID" value="ASN68500.1"/>
    <property type="molecule type" value="Genomic_DNA"/>
</dbReference>
<dbReference type="EMBL" id="MF417942">
    <property type="protein sequence ID" value="ASN72134.1"/>
    <property type="molecule type" value="Genomic_DNA"/>
</dbReference>
<proteinExistence type="predicted"/>
<organism evidence="2">
    <name type="scientific">uncultured Caudovirales phage</name>
    <dbReference type="NCBI Taxonomy" id="2100421"/>
    <lineage>
        <taxon>Viruses</taxon>
        <taxon>Duplodnaviria</taxon>
        <taxon>Heunggongvirae</taxon>
        <taxon>Uroviricota</taxon>
        <taxon>Caudoviricetes</taxon>
        <taxon>Peduoviridae</taxon>
        <taxon>Maltschvirus</taxon>
        <taxon>Maltschvirus maltsch</taxon>
    </lineage>
</organism>
<gene>
    <name evidence="1" type="ORF">3F6_11</name>
    <name evidence="4" type="ORF">7F6_33</name>
    <name evidence="3" type="ORF">8S7_62</name>
    <name evidence="2" type="ORF">9F7_63</name>
</gene>
<evidence type="ECO:0000313" key="3">
    <source>
        <dbReference type="EMBL" id="ASN68595.1"/>
    </source>
</evidence>
<accession>A0A2H4J0J8</accession>
<sequence length="87" mass="10252">MDAKSLELLRQLKTSLTEERRDREWPEATCRFCKLHFRYHHSWKPVPIMCKGCRIERKTPYKPGEGDTLYLETQVFRGGSPGGGRRK</sequence>
<evidence type="ECO:0000313" key="4">
    <source>
        <dbReference type="EMBL" id="ASN72134.1"/>
    </source>
</evidence>
<dbReference type="EMBL" id="MF417876">
    <property type="protein sequence ID" value="ASN68352.1"/>
    <property type="molecule type" value="Genomic_DNA"/>
</dbReference>
<protein>
    <submittedName>
        <fullName evidence="2">Uncharacterized protein</fullName>
    </submittedName>
</protein>
<name>A0A2H4J0J8_9CAUD</name>
<dbReference type="EMBL" id="MF417878">
    <property type="protein sequence ID" value="ASN68595.1"/>
    <property type="molecule type" value="Genomic_DNA"/>
</dbReference>
<evidence type="ECO:0000313" key="1">
    <source>
        <dbReference type="EMBL" id="ASN68352.1"/>
    </source>
</evidence>